<evidence type="ECO:0000313" key="5">
    <source>
        <dbReference type="Proteomes" id="UP001609219"/>
    </source>
</evidence>
<comment type="caution">
    <text evidence="2">The sequence shown here is derived from an EMBL/GenBank/DDBJ whole genome shotgun (WGS) entry which is preliminary data.</text>
</comment>
<accession>A0ABW7KC54</accession>
<dbReference type="Proteomes" id="UP001609176">
    <property type="component" value="Unassembled WGS sequence"/>
</dbReference>
<dbReference type="Proteomes" id="UP001609219">
    <property type="component" value="Unassembled WGS sequence"/>
</dbReference>
<reference evidence="4 5" key="1">
    <citation type="submission" date="2024-10" db="EMBL/GenBank/DDBJ databases">
        <authorList>
            <person name="Riesco R."/>
        </authorList>
    </citation>
    <scope>NUCLEOTIDE SEQUENCE [LARGE SCALE GENOMIC DNA]</scope>
    <source>
        <strain evidence="3 4">NCIMB 15448</strain>
        <strain evidence="2 5">NCIMB 15450</strain>
    </source>
</reference>
<evidence type="ECO:0000256" key="1">
    <source>
        <dbReference type="SAM" id="MobiDB-lite"/>
    </source>
</evidence>
<evidence type="ECO:0000313" key="3">
    <source>
        <dbReference type="EMBL" id="MFH5242272.1"/>
    </source>
</evidence>
<feature type="compositionally biased region" description="Low complexity" evidence="1">
    <location>
        <begin position="271"/>
        <end position="282"/>
    </location>
</feature>
<dbReference type="EMBL" id="JBIMSP010000012">
    <property type="protein sequence ID" value="MFH5242272.1"/>
    <property type="molecule type" value="Genomic_DNA"/>
</dbReference>
<evidence type="ECO:0008006" key="6">
    <source>
        <dbReference type="Google" id="ProtNLM"/>
    </source>
</evidence>
<dbReference type="RefSeq" id="WP_395124281.1">
    <property type="nucleotide sequence ID" value="NZ_JBIMSN010000126.1"/>
</dbReference>
<name>A0ABW7KC54_9NOCA</name>
<sequence length="309" mass="32842">MPVNVLSVSDGPRTTVADLVGAPLAVPARILSILENGFISETLLRNAGGNTNGLVQYAESTPLYLGTDVDDVAEFTEIPVGAGQLGTPRIAYATKKGLGVRVSREMIDENKLDRVNTQITQLTNTFIRADDRALRTLLLSGAVPTIAAAATWATAVTGKPRKNIADAMEKVASATPGAVAADDFLGFQADTIVLHPSIAPILQDNEDFLRVYKDSLSTEAINYTGRLPKDVLGLTILTSRSFPTDRALVLERGTVGFYSDTRPLESTGLYPEGNGPNGGPNESFRSDTTIKRAMGLDQPKAAVWITGIA</sequence>
<dbReference type="Pfam" id="PF25209">
    <property type="entry name" value="Phage_capsid_4"/>
    <property type="match status" value="1"/>
</dbReference>
<feature type="region of interest" description="Disordered" evidence="1">
    <location>
        <begin position="266"/>
        <end position="286"/>
    </location>
</feature>
<evidence type="ECO:0000313" key="4">
    <source>
        <dbReference type="Proteomes" id="UP001609176"/>
    </source>
</evidence>
<keyword evidence="5" id="KW-1185">Reference proteome</keyword>
<gene>
    <name evidence="3" type="ORF">ACHIPV_10295</name>
    <name evidence="2" type="ORF">ACHIRB_25470</name>
</gene>
<evidence type="ECO:0000313" key="2">
    <source>
        <dbReference type="EMBL" id="MFH5231893.1"/>
    </source>
</evidence>
<organism evidence="2 5">
    <name type="scientific">Antrihabitans spumae</name>
    <dbReference type="NCBI Taxonomy" id="3373370"/>
    <lineage>
        <taxon>Bacteria</taxon>
        <taxon>Bacillati</taxon>
        <taxon>Actinomycetota</taxon>
        <taxon>Actinomycetes</taxon>
        <taxon>Mycobacteriales</taxon>
        <taxon>Nocardiaceae</taxon>
        <taxon>Antrihabitans</taxon>
    </lineage>
</organism>
<proteinExistence type="predicted"/>
<dbReference type="EMBL" id="JBIMSN010000126">
    <property type="protein sequence ID" value="MFH5231893.1"/>
    <property type="molecule type" value="Genomic_DNA"/>
</dbReference>
<protein>
    <recommendedName>
        <fullName evidence="6">Major capsid protein</fullName>
    </recommendedName>
</protein>